<evidence type="ECO:0000313" key="1">
    <source>
        <dbReference type="EMBL" id="CAA7017978.1"/>
    </source>
</evidence>
<evidence type="ECO:0000313" key="2">
    <source>
        <dbReference type="Proteomes" id="UP000467841"/>
    </source>
</evidence>
<gene>
    <name evidence="1" type="ORF">MERR_LOCUS5213</name>
</gene>
<dbReference type="EMBL" id="CACVBM020000344">
    <property type="protein sequence ID" value="CAA7017978.1"/>
    <property type="molecule type" value="Genomic_DNA"/>
</dbReference>
<feature type="non-terminal residue" evidence="1">
    <location>
        <position position="66"/>
    </location>
</feature>
<sequence length="66" mass="7840">MEQWYYGTNGRRLYSQWTKVKTLTSFHHNTTGDHTSSWRSTRSLRKCHTVKLMTLNKALNGRQPIE</sequence>
<dbReference type="Proteomes" id="UP000467841">
    <property type="component" value="Unassembled WGS sequence"/>
</dbReference>
<reference evidence="1" key="1">
    <citation type="submission" date="2020-01" db="EMBL/GenBank/DDBJ databases">
        <authorList>
            <person name="Mishra B."/>
        </authorList>
    </citation>
    <scope>NUCLEOTIDE SEQUENCE [LARGE SCALE GENOMIC DNA]</scope>
</reference>
<comment type="caution">
    <text evidence="1">The sequence shown here is derived from an EMBL/GenBank/DDBJ whole genome shotgun (WGS) entry which is preliminary data.</text>
</comment>
<dbReference type="AlphaFoldDB" id="A0A6D2HNZ2"/>
<accession>A0A6D2HNZ2</accession>
<name>A0A6D2HNZ2_9BRAS</name>
<proteinExistence type="predicted"/>
<organism evidence="1 2">
    <name type="scientific">Microthlaspi erraticum</name>
    <dbReference type="NCBI Taxonomy" id="1685480"/>
    <lineage>
        <taxon>Eukaryota</taxon>
        <taxon>Viridiplantae</taxon>
        <taxon>Streptophyta</taxon>
        <taxon>Embryophyta</taxon>
        <taxon>Tracheophyta</taxon>
        <taxon>Spermatophyta</taxon>
        <taxon>Magnoliopsida</taxon>
        <taxon>eudicotyledons</taxon>
        <taxon>Gunneridae</taxon>
        <taxon>Pentapetalae</taxon>
        <taxon>rosids</taxon>
        <taxon>malvids</taxon>
        <taxon>Brassicales</taxon>
        <taxon>Brassicaceae</taxon>
        <taxon>Coluteocarpeae</taxon>
        <taxon>Microthlaspi</taxon>
    </lineage>
</organism>
<protein>
    <submittedName>
        <fullName evidence="1">Uncharacterized protein</fullName>
    </submittedName>
</protein>
<keyword evidence="2" id="KW-1185">Reference proteome</keyword>